<gene>
    <name evidence="1" type="ORF">BCR38DRAFT_332414</name>
</gene>
<comment type="caution">
    <text evidence="1">The sequence shown here is derived from an EMBL/GenBank/DDBJ whole genome shotgun (WGS) entry which is preliminary data.</text>
</comment>
<dbReference type="GeneID" id="63771354"/>
<dbReference type="InParanoid" id="A0A1Y2EFW1"/>
<dbReference type="PANTHER" id="PTHR39401">
    <property type="entry name" value="SNOAL-LIKE DOMAIN-CONTAINING PROTEIN"/>
    <property type="match status" value="1"/>
</dbReference>
<protein>
    <submittedName>
        <fullName evidence="1">Putative fungal-specific transcription factor</fullName>
    </submittedName>
</protein>
<dbReference type="STRING" id="1141098.A0A1Y2EFW1"/>
<evidence type="ECO:0000313" key="1">
    <source>
        <dbReference type="EMBL" id="ORY70146.1"/>
    </source>
</evidence>
<organism evidence="1 2">
    <name type="scientific">Pseudomassariella vexata</name>
    <dbReference type="NCBI Taxonomy" id="1141098"/>
    <lineage>
        <taxon>Eukaryota</taxon>
        <taxon>Fungi</taxon>
        <taxon>Dikarya</taxon>
        <taxon>Ascomycota</taxon>
        <taxon>Pezizomycotina</taxon>
        <taxon>Sordariomycetes</taxon>
        <taxon>Xylariomycetidae</taxon>
        <taxon>Amphisphaeriales</taxon>
        <taxon>Pseudomassariaceae</taxon>
        <taxon>Pseudomassariella</taxon>
    </lineage>
</organism>
<dbReference type="OrthoDB" id="3468019at2759"/>
<dbReference type="EMBL" id="MCFJ01000002">
    <property type="protein sequence ID" value="ORY70146.1"/>
    <property type="molecule type" value="Genomic_DNA"/>
</dbReference>
<reference evidence="1 2" key="1">
    <citation type="submission" date="2016-07" db="EMBL/GenBank/DDBJ databases">
        <title>Pervasive Adenine N6-methylation of Active Genes in Fungi.</title>
        <authorList>
            <consortium name="DOE Joint Genome Institute"/>
            <person name="Mondo S.J."/>
            <person name="Dannebaum R.O."/>
            <person name="Kuo R.C."/>
            <person name="Labutti K."/>
            <person name="Haridas S."/>
            <person name="Kuo A."/>
            <person name="Salamov A."/>
            <person name="Ahrendt S.R."/>
            <person name="Lipzen A."/>
            <person name="Sullivan W."/>
            <person name="Andreopoulos W.B."/>
            <person name="Clum A."/>
            <person name="Lindquist E."/>
            <person name="Daum C."/>
            <person name="Ramamoorthy G.K."/>
            <person name="Gryganskyi A."/>
            <person name="Culley D."/>
            <person name="Magnuson J.K."/>
            <person name="James T.Y."/>
            <person name="O'Malley M.A."/>
            <person name="Stajich J.E."/>
            <person name="Spatafora J.W."/>
            <person name="Visel A."/>
            <person name="Grigoriev I.V."/>
        </authorList>
    </citation>
    <scope>NUCLEOTIDE SEQUENCE [LARGE SCALE GENOMIC DNA]</scope>
    <source>
        <strain evidence="1 2">CBS 129021</strain>
    </source>
</reference>
<dbReference type="InterPro" id="IPR032710">
    <property type="entry name" value="NTF2-like_dom_sf"/>
</dbReference>
<dbReference type="PANTHER" id="PTHR39401:SF1">
    <property type="entry name" value="SNOAL-LIKE DOMAIN-CONTAINING PROTEIN"/>
    <property type="match status" value="1"/>
</dbReference>
<dbReference type="SUPFAM" id="SSF54427">
    <property type="entry name" value="NTF2-like"/>
    <property type="match status" value="1"/>
</dbReference>
<dbReference type="AlphaFoldDB" id="A0A1Y2EFW1"/>
<name>A0A1Y2EFW1_9PEZI</name>
<evidence type="ECO:0000313" key="2">
    <source>
        <dbReference type="Proteomes" id="UP000193689"/>
    </source>
</evidence>
<proteinExistence type="predicted"/>
<dbReference type="RefSeq" id="XP_040720096.1">
    <property type="nucleotide sequence ID" value="XM_040855142.1"/>
</dbReference>
<keyword evidence="2" id="KW-1185">Reference proteome</keyword>
<sequence length="136" mass="15521">MPEFSSSIAPDAKVRDFVSSFYAISDDPTKNEEWVDHFMADSTLVMGNDAVRGVEEIRKLREKMWEKVVARKHSPGKVFEGSFPSSGHTNAFMLSGDLEYKLKTGETQNVSWAAYADVCEVDGRLKLKHYRVWIQR</sequence>
<accession>A0A1Y2EFW1</accession>
<dbReference type="Proteomes" id="UP000193689">
    <property type="component" value="Unassembled WGS sequence"/>
</dbReference>